<reference evidence="4" key="1">
    <citation type="submission" date="2025-08" db="UniProtKB">
        <authorList>
            <consortium name="Ensembl"/>
        </authorList>
    </citation>
    <scope>IDENTIFICATION</scope>
</reference>
<organism evidence="4 5">
    <name type="scientific">Paramormyrops kingsleyae</name>
    <dbReference type="NCBI Taxonomy" id="1676925"/>
    <lineage>
        <taxon>Eukaryota</taxon>
        <taxon>Metazoa</taxon>
        <taxon>Chordata</taxon>
        <taxon>Craniata</taxon>
        <taxon>Vertebrata</taxon>
        <taxon>Euteleostomi</taxon>
        <taxon>Actinopterygii</taxon>
        <taxon>Neopterygii</taxon>
        <taxon>Teleostei</taxon>
        <taxon>Osteoglossocephala</taxon>
        <taxon>Osteoglossomorpha</taxon>
        <taxon>Osteoglossiformes</taxon>
        <taxon>Mormyridae</taxon>
        <taxon>Paramormyrops</taxon>
    </lineage>
</organism>
<dbReference type="Gene3D" id="3.30.70.270">
    <property type="match status" value="1"/>
</dbReference>
<dbReference type="GO" id="GO:0008270">
    <property type="term" value="F:zinc ion binding"/>
    <property type="evidence" value="ECO:0007669"/>
    <property type="project" value="InterPro"/>
</dbReference>
<dbReference type="Ensembl" id="ENSPKIT00000038120.1">
    <property type="protein sequence ID" value="ENSPKIP00000013692.1"/>
    <property type="gene ID" value="ENSPKIG00000001036.1"/>
</dbReference>
<dbReference type="PROSITE" id="PS50994">
    <property type="entry name" value="INTEGRASE"/>
    <property type="match status" value="1"/>
</dbReference>
<dbReference type="FunFam" id="3.30.420.10:FF:000032">
    <property type="entry name" value="Retrovirus-related Pol polyprotein from transposon 297-like Protein"/>
    <property type="match status" value="1"/>
</dbReference>
<dbReference type="InterPro" id="IPR036397">
    <property type="entry name" value="RNaseH_sf"/>
</dbReference>
<dbReference type="InterPro" id="IPR001584">
    <property type="entry name" value="Integrase_cat-core"/>
</dbReference>
<dbReference type="GO" id="GO:0015074">
    <property type="term" value="P:DNA integration"/>
    <property type="evidence" value="ECO:0007669"/>
    <property type="project" value="InterPro"/>
</dbReference>
<dbReference type="Pfam" id="PF22938">
    <property type="entry name" value="Integrase_p58_C"/>
    <property type="match status" value="1"/>
</dbReference>
<sequence>MPRRLGLRPLTPPSSSAATPPSVEKRECYYCHEVGHIISVCPALKRKNARVATRKVQLAACVDQAVSPALTVDSTFQTFVFPGTVSLGETHVQHPVTILRDTGAAQSFLVDDILPLDETTYCGTDVLVQGIALCVTVVPLHTVYLRTPDFSGYVRVAVQKQLPVSGVTLVLGNDIAGGRLVPLPEVNPDPAVCENDVAVELPTVFPACVLTRAQRRRLADIDLADTFMSDPALPTPSSDIDPYVPIPVKLAVSPEVPSTADALIAAQGDDPSLEACRASAVDKGELKDHLTAYYHRNGVLMRKWAPPDSPFEWATLFQVVVPGLYREYVLSLAHDHPCSGHLGVRKTLTRLLAYFFWRGVNADVKRYCRSCHACQVVGKPNQTIASAPLRPIPAMGEPFEHVLIDCVGPLPRTRSGNCYLFTLMCTATRFPEAIPIRSLRTPVIVKHLIKFFTTFGLPRRVQSDQGSNFMSKLFAQVVRELGVCHTVSSAYHPESQGALERFHQSFKNMLRIFCLDAGKEWDEGVPLLLFAIRGAVQEATGFSPAELVFGHTARGPLKIVQEQWLSPDASSPMHNVSKFVTSLCERMSAVREFARRSLGIAQEKMKGRFDESAKTRCFHPGERVLVLLPLPGSSLRARFSGPYVIREKLSPTNYVLETPDRRRKSRICHVNMLKPYLVRSGSAPSSVSAPVPTPAGIVSLSQYSPESDDFHLGRNCLPCARLPNSEALRNLMSRLSHLPRSAQSDVTSLIERFRSLFADVPSRTPVIVHDIDVGDHLPIKQHPYRVNPRKRALLSQETTYLLDTGLAVPSKSPWSSPCLLVPKPDGTFRFCTDYRKLNAVTRPDAYPLPRMEDCVDHIGSAEFVTKL</sequence>
<dbReference type="InterPro" id="IPR041588">
    <property type="entry name" value="Integrase_H2C2"/>
</dbReference>
<accession>A0A3B3R4L1</accession>
<feature type="compositionally biased region" description="Low complexity" evidence="2">
    <location>
        <begin position="7"/>
        <end position="21"/>
    </location>
</feature>
<name>A0A3B3R4L1_9TELE</name>
<dbReference type="InterPro" id="IPR050951">
    <property type="entry name" value="Retrovirus_Pol_polyprotein"/>
</dbReference>
<feature type="region of interest" description="Disordered" evidence="2">
    <location>
        <begin position="1"/>
        <end position="21"/>
    </location>
</feature>
<dbReference type="GeneTree" id="ENSGT01050000244855"/>
<dbReference type="InterPro" id="IPR012337">
    <property type="entry name" value="RNaseH-like_sf"/>
</dbReference>
<dbReference type="InterPro" id="IPR043502">
    <property type="entry name" value="DNA/RNA_pol_sf"/>
</dbReference>
<dbReference type="STRING" id="1676925.ENSPKIP00000013692"/>
<evidence type="ECO:0000259" key="3">
    <source>
        <dbReference type="PROSITE" id="PS50994"/>
    </source>
</evidence>
<dbReference type="AlphaFoldDB" id="A0A3B3R4L1"/>
<dbReference type="SUPFAM" id="SSF57756">
    <property type="entry name" value="Retrovirus zinc finger-like domains"/>
    <property type="match status" value="1"/>
</dbReference>
<dbReference type="SUPFAM" id="SSF53098">
    <property type="entry name" value="Ribonuclease H-like"/>
    <property type="match status" value="1"/>
</dbReference>
<dbReference type="Gene3D" id="3.30.420.10">
    <property type="entry name" value="Ribonuclease H-like superfamily/Ribonuclease H"/>
    <property type="match status" value="1"/>
</dbReference>
<protein>
    <recommendedName>
        <fullName evidence="1">Gypsy retrotransposon integrase-like protein 1</fullName>
    </recommendedName>
</protein>
<dbReference type="Gene3D" id="4.10.60.10">
    <property type="entry name" value="Zinc finger, CCHC-type"/>
    <property type="match status" value="1"/>
</dbReference>
<dbReference type="FunFam" id="1.10.340.70:FF:000001">
    <property type="entry name" value="Retrovirus-related Pol polyprotein from transposon gypsy-like Protein"/>
    <property type="match status" value="1"/>
</dbReference>
<dbReference type="Gene3D" id="3.10.10.10">
    <property type="entry name" value="HIV Type 1 Reverse Transcriptase, subunit A, domain 1"/>
    <property type="match status" value="1"/>
</dbReference>
<feature type="domain" description="Integrase catalytic" evidence="3">
    <location>
        <begin position="387"/>
        <end position="552"/>
    </location>
</feature>
<dbReference type="Gene3D" id="1.10.340.70">
    <property type="match status" value="1"/>
</dbReference>
<evidence type="ECO:0000256" key="2">
    <source>
        <dbReference type="SAM" id="MobiDB-lite"/>
    </source>
</evidence>
<keyword evidence="5" id="KW-1185">Reference proteome</keyword>
<dbReference type="InterPro" id="IPR036875">
    <property type="entry name" value="Znf_CCHC_sf"/>
</dbReference>
<dbReference type="GO" id="GO:0003676">
    <property type="term" value="F:nucleic acid binding"/>
    <property type="evidence" value="ECO:0007669"/>
    <property type="project" value="InterPro"/>
</dbReference>
<evidence type="ECO:0000313" key="4">
    <source>
        <dbReference type="Ensembl" id="ENSPKIP00000013692.1"/>
    </source>
</evidence>
<dbReference type="Pfam" id="PF00665">
    <property type="entry name" value="rve"/>
    <property type="match status" value="1"/>
</dbReference>
<dbReference type="Proteomes" id="UP000261540">
    <property type="component" value="Unplaced"/>
</dbReference>
<reference evidence="4" key="2">
    <citation type="submission" date="2025-09" db="UniProtKB">
        <authorList>
            <consortium name="Ensembl"/>
        </authorList>
    </citation>
    <scope>IDENTIFICATION</scope>
</reference>
<dbReference type="PANTHER" id="PTHR37984">
    <property type="entry name" value="PROTEIN CBG26694"/>
    <property type="match status" value="1"/>
</dbReference>
<dbReference type="PANTHER" id="PTHR37984:SF15">
    <property type="entry name" value="INTEGRASE CATALYTIC DOMAIN-CONTAINING PROTEIN"/>
    <property type="match status" value="1"/>
</dbReference>
<dbReference type="InterPro" id="IPR043128">
    <property type="entry name" value="Rev_trsase/Diguanyl_cyclase"/>
</dbReference>
<dbReference type="InterPro" id="IPR054465">
    <property type="entry name" value="Integrase_p58-like_C"/>
</dbReference>
<evidence type="ECO:0000313" key="5">
    <source>
        <dbReference type="Proteomes" id="UP000261540"/>
    </source>
</evidence>
<dbReference type="Pfam" id="PF17921">
    <property type="entry name" value="Integrase_H2C2"/>
    <property type="match status" value="1"/>
</dbReference>
<evidence type="ECO:0000256" key="1">
    <source>
        <dbReference type="ARBA" id="ARBA00039658"/>
    </source>
</evidence>
<proteinExistence type="predicted"/>
<dbReference type="SUPFAM" id="SSF56672">
    <property type="entry name" value="DNA/RNA polymerases"/>
    <property type="match status" value="1"/>
</dbReference>